<keyword evidence="16" id="KW-1185">Reference proteome</keyword>
<comment type="cofactor">
    <cofactor evidence="11">
        <name>Zn(2+)</name>
        <dbReference type="ChEBI" id="CHEBI:29105"/>
    </cofactor>
    <text evidence="11">Binds 2 Zn(2+) ions per subunit.</text>
</comment>
<keyword evidence="2" id="KW-0645">Protease</keyword>
<dbReference type="CDD" id="cd04278">
    <property type="entry name" value="ZnMc_MMP"/>
    <property type="match status" value="1"/>
</dbReference>
<feature type="binding site" evidence="11">
    <location>
        <position position="223"/>
    </location>
    <ligand>
        <name>Zn(2+)</name>
        <dbReference type="ChEBI" id="CHEBI:29105"/>
        <label>1</label>
    </ligand>
</feature>
<keyword evidence="9" id="KW-0325">Glycoprotein</keyword>
<dbReference type="AlphaFoldDB" id="A0AAD8I977"/>
<feature type="active site" evidence="10">
    <location>
        <position position="277"/>
    </location>
</feature>
<evidence type="ECO:0000256" key="1">
    <source>
        <dbReference type="ARBA" id="ARBA00009614"/>
    </source>
</evidence>
<dbReference type="Gene3D" id="3.40.390.10">
    <property type="entry name" value="Collagenase (Catalytic Domain)"/>
    <property type="match status" value="1"/>
</dbReference>
<dbReference type="InterPro" id="IPR021190">
    <property type="entry name" value="Pept_M10A"/>
</dbReference>
<dbReference type="SUPFAM" id="SSF55486">
    <property type="entry name" value="Metalloproteases ('zincins'), catalytic domain"/>
    <property type="match status" value="1"/>
</dbReference>
<evidence type="ECO:0000256" key="5">
    <source>
        <dbReference type="ARBA" id="ARBA00022801"/>
    </source>
</evidence>
<gene>
    <name evidence="15" type="ORF">POM88_028158</name>
</gene>
<evidence type="ECO:0000256" key="6">
    <source>
        <dbReference type="ARBA" id="ARBA00022833"/>
    </source>
</evidence>
<evidence type="ECO:0000256" key="2">
    <source>
        <dbReference type="ARBA" id="ARBA00022670"/>
    </source>
</evidence>
<comment type="caution">
    <text evidence="15">The sequence shown here is derived from an EMBL/GenBank/DDBJ whole genome shotgun (WGS) entry which is preliminary data.</text>
</comment>
<feature type="binding site" evidence="11">
    <location>
        <position position="248"/>
    </location>
    <ligand>
        <name>Zn(2+)</name>
        <dbReference type="ChEBI" id="CHEBI:29105"/>
        <label>1</label>
    </ligand>
</feature>
<evidence type="ECO:0000256" key="8">
    <source>
        <dbReference type="ARBA" id="ARBA00023145"/>
    </source>
</evidence>
<keyword evidence="11" id="KW-0106">Calcium</keyword>
<feature type="binding site" description="in inhibited form" evidence="11">
    <location>
        <position position="126"/>
    </location>
    <ligand>
        <name>Zn(2+)</name>
        <dbReference type="ChEBI" id="CHEBI:29105"/>
        <label>2</label>
        <note>catalytic</note>
    </ligand>
</feature>
<name>A0AAD8I977_9APIA</name>
<dbReference type="GO" id="GO:0004222">
    <property type="term" value="F:metalloendopeptidase activity"/>
    <property type="evidence" value="ECO:0007669"/>
    <property type="project" value="InterPro"/>
</dbReference>
<dbReference type="InterPro" id="IPR006026">
    <property type="entry name" value="Peptidase_Metallo"/>
</dbReference>
<keyword evidence="3 11" id="KW-0479">Metal-binding</keyword>
<feature type="binding site" evidence="11">
    <location>
        <position position="294"/>
    </location>
    <ligand>
        <name>Zn(2+)</name>
        <dbReference type="ChEBI" id="CHEBI:29105"/>
        <label>2</label>
        <note>catalytic</note>
    </ligand>
</feature>
<keyword evidence="4 13" id="KW-0732">Signal</keyword>
<feature type="binding site" evidence="11">
    <location>
        <position position="280"/>
    </location>
    <ligand>
        <name>Zn(2+)</name>
        <dbReference type="ChEBI" id="CHEBI:29105"/>
        <label>2</label>
        <note>catalytic</note>
    </ligand>
</feature>
<keyword evidence="5" id="KW-0378">Hydrolase</keyword>
<evidence type="ECO:0000313" key="15">
    <source>
        <dbReference type="EMBL" id="KAK1381414.1"/>
    </source>
</evidence>
<dbReference type="InterPro" id="IPR024079">
    <property type="entry name" value="MetalloPept_cat_dom_sf"/>
</dbReference>
<dbReference type="EMBL" id="JAUIZM010000006">
    <property type="protein sequence ID" value="KAK1381414.1"/>
    <property type="molecule type" value="Genomic_DNA"/>
</dbReference>
<dbReference type="SMART" id="SM00235">
    <property type="entry name" value="ZnMc"/>
    <property type="match status" value="1"/>
</dbReference>
<feature type="binding site" evidence="11">
    <location>
        <position position="286"/>
    </location>
    <ligand>
        <name>Zn(2+)</name>
        <dbReference type="ChEBI" id="CHEBI:29105"/>
        <label>2</label>
        <note>catalytic</note>
    </ligand>
</feature>
<evidence type="ECO:0000256" key="13">
    <source>
        <dbReference type="SAM" id="SignalP"/>
    </source>
</evidence>
<feature type="domain" description="Peptidase metallopeptidase" evidence="14">
    <location>
        <begin position="159"/>
        <end position="321"/>
    </location>
</feature>
<evidence type="ECO:0000259" key="14">
    <source>
        <dbReference type="SMART" id="SM00235"/>
    </source>
</evidence>
<organism evidence="15 16">
    <name type="scientific">Heracleum sosnowskyi</name>
    <dbReference type="NCBI Taxonomy" id="360622"/>
    <lineage>
        <taxon>Eukaryota</taxon>
        <taxon>Viridiplantae</taxon>
        <taxon>Streptophyta</taxon>
        <taxon>Embryophyta</taxon>
        <taxon>Tracheophyta</taxon>
        <taxon>Spermatophyta</taxon>
        <taxon>Magnoliopsida</taxon>
        <taxon>eudicotyledons</taxon>
        <taxon>Gunneridae</taxon>
        <taxon>Pentapetalae</taxon>
        <taxon>asterids</taxon>
        <taxon>campanulids</taxon>
        <taxon>Apiales</taxon>
        <taxon>Apiaceae</taxon>
        <taxon>Apioideae</taxon>
        <taxon>apioid superclade</taxon>
        <taxon>Tordylieae</taxon>
        <taxon>Tordyliinae</taxon>
        <taxon>Heracleum</taxon>
    </lineage>
</organism>
<evidence type="ECO:0000256" key="3">
    <source>
        <dbReference type="ARBA" id="ARBA00022723"/>
    </source>
</evidence>
<accession>A0AAD8I977</accession>
<dbReference type="Proteomes" id="UP001237642">
    <property type="component" value="Unassembled WGS sequence"/>
</dbReference>
<dbReference type="GO" id="GO:0030574">
    <property type="term" value="P:collagen catabolic process"/>
    <property type="evidence" value="ECO:0007669"/>
    <property type="project" value="TreeGrafter"/>
</dbReference>
<evidence type="ECO:0000256" key="7">
    <source>
        <dbReference type="ARBA" id="ARBA00023049"/>
    </source>
</evidence>
<evidence type="ECO:0000256" key="10">
    <source>
        <dbReference type="PIRSR" id="PIRSR621190-1"/>
    </source>
</evidence>
<dbReference type="InterPro" id="IPR002477">
    <property type="entry name" value="Peptidoglycan-bd-like"/>
</dbReference>
<feature type="binding site" evidence="11">
    <location>
        <position position="276"/>
    </location>
    <ligand>
        <name>Zn(2+)</name>
        <dbReference type="ChEBI" id="CHEBI:29105"/>
        <label>2</label>
        <note>catalytic</note>
    </ligand>
</feature>
<feature type="binding site" evidence="11">
    <location>
        <position position="225"/>
    </location>
    <ligand>
        <name>Zn(2+)</name>
        <dbReference type="ChEBI" id="CHEBI:29105"/>
        <label>1</label>
    </ligand>
</feature>
<reference evidence="15" key="2">
    <citation type="submission" date="2023-05" db="EMBL/GenBank/DDBJ databases">
        <authorList>
            <person name="Schelkunov M.I."/>
        </authorList>
    </citation>
    <scope>NUCLEOTIDE SEQUENCE</scope>
    <source>
        <strain evidence="15">Hsosn_3</strain>
        <tissue evidence="15">Leaf</tissue>
    </source>
</reference>
<comment type="similarity">
    <text evidence="1">Belongs to the peptidase M10A family. Matrix metalloproteinases (MMPs) subfamily.</text>
</comment>
<protein>
    <submittedName>
        <fullName evidence="15">Metalloendoproteinase 2-MMP</fullName>
    </submittedName>
</protein>
<sequence length="363" mass="39675">MSLNFITSSLFLATLSSLIFGIHAFPDDFIPKFFPNISSLPPPTNLSAAWDSFRNLTGCRSGESREGLAKLKQYFQQFGYLDNQNYTNDFDQSLESALKTYQRNFNLNSTGELDQTTLDLIQRPRCGVADIVNGTSTMNSGKSKSSPFHVVAHYSYFPGSPRWPNGQNELTYSFATENQLDDTFKSVFRTAFDRWSAVTTLTFLQTDSYRSADIKIGFYSGDHGDGEPFDGVLGTLAHAFSPPSGRLHLDGSENWVINGDDLKSVSAVDLESVVVHEIGHLLGLGHSSVEEAVMYPSIPSGARKVQLAGDDVDGIQSLYGSNPTYVASTNPGSQEREASYGNVVGPVWGEMLGLVAALVLFIL</sequence>
<evidence type="ECO:0000313" key="16">
    <source>
        <dbReference type="Proteomes" id="UP001237642"/>
    </source>
</evidence>
<evidence type="ECO:0000256" key="9">
    <source>
        <dbReference type="ARBA" id="ARBA00023180"/>
    </source>
</evidence>
<dbReference type="GO" id="GO:0006508">
    <property type="term" value="P:proteolysis"/>
    <property type="evidence" value="ECO:0007669"/>
    <property type="project" value="UniProtKB-KW"/>
</dbReference>
<dbReference type="Pfam" id="PF01471">
    <property type="entry name" value="PG_binding_1"/>
    <property type="match status" value="1"/>
</dbReference>
<dbReference type="SUPFAM" id="SSF47090">
    <property type="entry name" value="PGBD-like"/>
    <property type="match status" value="1"/>
</dbReference>
<dbReference type="InterPro" id="IPR036365">
    <property type="entry name" value="PGBD-like_sf"/>
</dbReference>
<feature type="signal peptide" evidence="13">
    <location>
        <begin position="1"/>
        <end position="24"/>
    </location>
</feature>
<feature type="binding site" evidence="11">
    <location>
        <position position="253"/>
    </location>
    <ligand>
        <name>Ca(2+)</name>
        <dbReference type="ChEBI" id="CHEBI:29108"/>
        <label>3</label>
    </ligand>
</feature>
<dbReference type="PANTHER" id="PTHR10201">
    <property type="entry name" value="MATRIX METALLOPROTEINASE"/>
    <property type="match status" value="1"/>
</dbReference>
<dbReference type="GO" id="GO:0030198">
    <property type="term" value="P:extracellular matrix organization"/>
    <property type="evidence" value="ECO:0007669"/>
    <property type="project" value="TreeGrafter"/>
</dbReference>
<feature type="binding site" evidence="11">
    <location>
        <position position="231"/>
    </location>
    <ligand>
        <name>Ca(2+)</name>
        <dbReference type="ChEBI" id="CHEBI:29108"/>
        <label>3</label>
    </ligand>
</feature>
<comment type="cofactor">
    <cofactor evidence="11">
        <name>Ca(2+)</name>
        <dbReference type="ChEBI" id="CHEBI:29108"/>
    </cofactor>
    <text evidence="11">Can bind about 5 Ca(2+) ions per subunit.</text>
</comment>
<dbReference type="Pfam" id="PF00413">
    <property type="entry name" value="Peptidase_M10"/>
    <property type="match status" value="1"/>
</dbReference>
<evidence type="ECO:0000256" key="4">
    <source>
        <dbReference type="ARBA" id="ARBA00022729"/>
    </source>
</evidence>
<proteinExistence type="inferred from homology"/>
<feature type="binding site" evidence="11">
    <location>
        <position position="253"/>
    </location>
    <ligand>
        <name>Ca(2+)</name>
        <dbReference type="ChEBI" id="CHEBI:29108"/>
        <label>1</label>
    </ligand>
</feature>
<dbReference type="GO" id="GO:0031012">
    <property type="term" value="C:extracellular matrix"/>
    <property type="evidence" value="ECO:0007669"/>
    <property type="project" value="InterPro"/>
</dbReference>
<keyword evidence="7" id="KW-0482">Metalloprotease</keyword>
<dbReference type="PANTHER" id="PTHR10201:SF272">
    <property type="entry name" value="METALLOENDOPROTEINASE 5-MMP"/>
    <property type="match status" value="1"/>
</dbReference>
<feature type="binding site" evidence="11">
    <location>
        <position position="250"/>
    </location>
    <ligand>
        <name>Ca(2+)</name>
        <dbReference type="ChEBI" id="CHEBI:29108"/>
        <label>3</label>
    </ligand>
</feature>
<evidence type="ECO:0000256" key="12">
    <source>
        <dbReference type="PIRSR" id="PIRSR621190-5"/>
    </source>
</evidence>
<feature type="binding site" evidence="11">
    <location>
        <position position="238"/>
    </location>
    <ligand>
        <name>Zn(2+)</name>
        <dbReference type="ChEBI" id="CHEBI:29105"/>
        <label>1</label>
    </ligand>
</feature>
<keyword evidence="8" id="KW-0865">Zymogen</keyword>
<feature type="chain" id="PRO_5041921257" evidence="13">
    <location>
        <begin position="25"/>
        <end position="363"/>
    </location>
</feature>
<feature type="binding site" evidence="11">
    <location>
        <position position="213"/>
    </location>
    <ligand>
        <name>Ca(2+)</name>
        <dbReference type="ChEBI" id="CHEBI:29108"/>
        <label>2</label>
    </ligand>
</feature>
<reference evidence="15" key="1">
    <citation type="submission" date="2023-02" db="EMBL/GenBank/DDBJ databases">
        <title>Genome of toxic invasive species Heracleum sosnowskyi carries increased number of genes despite the absence of recent whole-genome duplications.</title>
        <authorList>
            <person name="Schelkunov M."/>
            <person name="Shtratnikova V."/>
            <person name="Makarenko M."/>
            <person name="Klepikova A."/>
            <person name="Omelchenko D."/>
            <person name="Novikova G."/>
            <person name="Obukhova E."/>
            <person name="Bogdanov V."/>
            <person name="Penin A."/>
            <person name="Logacheva M."/>
        </authorList>
    </citation>
    <scope>NUCLEOTIDE SEQUENCE</scope>
    <source>
        <strain evidence="15">Hsosn_3</strain>
        <tissue evidence="15">Leaf</tissue>
    </source>
</reference>
<dbReference type="GO" id="GO:0008270">
    <property type="term" value="F:zinc ion binding"/>
    <property type="evidence" value="ECO:0007669"/>
    <property type="project" value="InterPro"/>
</dbReference>
<feature type="short sequence motif" description="Cysteine switch" evidence="12">
    <location>
        <begin position="124"/>
        <end position="151"/>
    </location>
</feature>
<dbReference type="PRINTS" id="PR00138">
    <property type="entry name" value="MATRIXIN"/>
</dbReference>
<keyword evidence="6 11" id="KW-0862">Zinc</keyword>
<dbReference type="InterPro" id="IPR033739">
    <property type="entry name" value="M10A_MMP"/>
</dbReference>
<dbReference type="InterPro" id="IPR001818">
    <property type="entry name" value="Pept_M10_metallopeptidase"/>
</dbReference>
<evidence type="ECO:0000256" key="11">
    <source>
        <dbReference type="PIRSR" id="PIRSR621190-2"/>
    </source>
</evidence>
<dbReference type="FunFam" id="3.40.390.10:FF:000018">
    <property type="entry name" value="Metalloendoproteinase 1"/>
    <property type="match status" value="1"/>
</dbReference>
<feature type="binding site" evidence="11">
    <location>
        <position position="230"/>
    </location>
    <ligand>
        <name>Ca(2+)</name>
        <dbReference type="ChEBI" id="CHEBI:29108"/>
        <label>3</label>
    </ligand>
</feature>